<evidence type="ECO:0000313" key="2">
    <source>
        <dbReference type="Proteomes" id="UP000762676"/>
    </source>
</evidence>
<organism evidence="1 2">
    <name type="scientific">Elysia marginata</name>
    <dbReference type="NCBI Taxonomy" id="1093978"/>
    <lineage>
        <taxon>Eukaryota</taxon>
        <taxon>Metazoa</taxon>
        <taxon>Spiralia</taxon>
        <taxon>Lophotrochozoa</taxon>
        <taxon>Mollusca</taxon>
        <taxon>Gastropoda</taxon>
        <taxon>Heterobranchia</taxon>
        <taxon>Euthyneura</taxon>
        <taxon>Panpulmonata</taxon>
        <taxon>Sacoglossa</taxon>
        <taxon>Placobranchoidea</taxon>
        <taxon>Plakobranchidae</taxon>
        <taxon>Elysia</taxon>
    </lineage>
</organism>
<evidence type="ECO:0000313" key="1">
    <source>
        <dbReference type="EMBL" id="GFR92627.1"/>
    </source>
</evidence>
<name>A0AAV4H534_9GAST</name>
<keyword evidence="2" id="KW-1185">Reference proteome</keyword>
<gene>
    <name evidence="1" type="ORF">ElyMa_006205300</name>
</gene>
<dbReference type="Proteomes" id="UP000762676">
    <property type="component" value="Unassembled WGS sequence"/>
</dbReference>
<protein>
    <submittedName>
        <fullName evidence="1">Uncharacterized protein</fullName>
    </submittedName>
</protein>
<sequence>MLNESGTTRKPLVLSQRRKLKCAGHANRNDRTDLVSTVLQGEVGEKRSSGLLPASLTTNITNISGKKPQALVKLSQDRECSRQLVRTSRQTEPGSRVLETVCEDIMSD</sequence>
<accession>A0AAV4H534</accession>
<dbReference type="AlphaFoldDB" id="A0AAV4H534"/>
<dbReference type="EMBL" id="BMAT01012452">
    <property type="protein sequence ID" value="GFR92627.1"/>
    <property type="molecule type" value="Genomic_DNA"/>
</dbReference>
<proteinExistence type="predicted"/>
<reference evidence="1 2" key="1">
    <citation type="journal article" date="2021" name="Elife">
        <title>Chloroplast acquisition without the gene transfer in kleptoplastic sea slugs, Plakobranchus ocellatus.</title>
        <authorList>
            <person name="Maeda T."/>
            <person name="Takahashi S."/>
            <person name="Yoshida T."/>
            <person name="Shimamura S."/>
            <person name="Takaki Y."/>
            <person name="Nagai Y."/>
            <person name="Toyoda A."/>
            <person name="Suzuki Y."/>
            <person name="Arimoto A."/>
            <person name="Ishii H."/>
            <person name="Satoh N."/>
            <person name="Nishiyama T."/>
            <person name="Hasebe M."/>
            <person name="Maruyama T."/>
            <person name="Minagawa J."/>
            <person name="Obokata J."/>
            <person name="Shigenobu S."/>
        </authorList>
    </citation>
    <scope>NUCLEOTIDE SEQUENCE [LARGE SCALE GENOMIC DNA]</scope>
</reference>
<comment type="caution">
    <text evidence="1">The sequence shown here is derived from an EMBL/GenBank/DDBJ whole genome shotgun (WGS) entry which is preliminary data.</text>
</comment>